<keyword evidence="6 9" id="KW-0472">Membrane</keyword>
<accession>A0A6I4TX20</accession>
<dbReference type="PANTHER" id="PTHR30625:SF16">
    <property type="entry name" value="BIOPOLYMER TRANSPORT PROTEIN EXBB"/>
    <property type="match status" value="1"/>
</dbReference>
<evidence type="ECO:0000256" key="3">
    <source>
        <dbReference type="ARBA" id="ARBA00022618"/>
    </source>
</evidence>
<keyword evidence="2" id="KW-1003">Cell membrane</keyword>
<evidence type="ECO:0000256" key="1">
    <source>
        <dbReference type="ARBA" id="ARBA00004651"/>
    </source>
</evidence>
<dbReference type="InterPro" id="IPR050790">
    <property type="entry name" value="ExbB/TolQ_transport"/>
</dbReference>
<dbReference type="InterPro" id="IPR002898">
    <property type="entry name" value="MotA_ExbB_proton_chnl"/>
</dbReference>
<protein>
    <submittedName>
        <fullName evidence="11">Protein TolQ</fullName>
    </submittedName>
</protein>
<comment type="similarity">
    <text evidence="8">Belongs to the exbB/tolQ family.</text>
</comment>
<evidence type="ECO:0000256" key="4">
    <source>
        <dbReference type="ARBA" id="ARBA00022692"/>
    </source>
</evidence>
<dbReference type="InterPro" id="IPR014163">
    <property type="entry name" value="Tol-Pal_TolQ"/>
</dbReference>
<name>A0A6I4TX20_9SPHN</name>
<keyword evidence="12" id="KW-1185">Reference proteome</keyword>
<dbReference type="GO" id="GO:0017038">
    <property type="term" value="P:protein import"/>
    <property type="evidence" value="ECO:0007669"/>
    <property type="project" value="TreeGrafter"/>
</dbReference>
<keyword evidence="3" id="KW-0132">Cell division</keyword>
<evidence type="ECO:0000256" key="2">
    <source>
        <dbReference type="ARBA" id="ARBA00022475"/>
    </source>
</evidence>
<proteinExistence type="inferred from homology"/>
<dbReference type="EMBL" id="WTYJ01000004">
    <property type="protein sequence ID" value="MXP00545.1"/>
    <property type="molecule type" value="Genomic_DNA"/>
</dbReference>
<evidence type="ECO:0000256" key="8">
    <source>
        <dbReference type="RuleBase" id="RU004057"/>
    </source>
</evidence>
<evidence type="ECO:0000313" key="12">
    <source>
        <dbReference type="Proteomes" id="UP000469430"/>
    </source>
</evidence>
<gene>
    <name evidence="11" type="primary">tolQ</name>
    <name evidence="11" type="ORF">GRI97_16260</name>
</gene>
<dbReference type="OrthoDB" id="9805133at2"/>
<evidence type="ECO:0000256" key="6">
    <source>
        <dbReference type="ARBA" id="ARBA00023136"/>
    </source>
</evidence>
<dbReference type="GO" id="GO:0005886">
    <property type="term" value="C:plasma membrane"/>
    <property type="evidence" value="ECO:0007669"/>
    <property type="project" value="UniProtKB-SubCell"/>
</dbReference>
<feature type="transmembrane region" description="Helical" evidence="9">
    <location>
        <begin position="142"/>
        <end position="163"/>
    </location>
</feature>
<evidence type="ECO:0000256" key="9">
    <source>
        <dbReference type="SAM" id="Phobius"/>
    </source>
</evidence>
<dbReference type="AlphaFoldDB" id="A0A6I4TX20"/>
<feature type="domain" description="MotA/TolQ/ExbB proton channel" evidence="10">
    <location>
        <begin position="90"/>
        <end position="220"/>
    </location>
</feature>
<evidence type="ECO:0000313" key="11">
    <source>
        <dbReference type="EMBL" id="MXP00545.1"/>
    </source>
</evidence>
<keyword evidence="5 9" id="KW-1133">Transmembrane helix</keyword>
<keyword evidence="8" id="KW-0653">Protein transport</keyword>
<feature type="transmembrane region" description="Helical" evidence="9">
    <location>
        <begin position="183"/>
        <end position="205"/>
    </location>
</feature>
<sequence length="237" mass="25640">MTLFEILAVAAPVAEAPSRLDPVKLFLDASIVVQLVMIGLILASIWTWTIIVSFSIKMAGVARGNAGFEKEFWEADEPERLIGNRGRPDNPSARVAAAGLTELRRSAKNGVRDRDGTRQRLALAMEGQVAVEADTLANRLNFLATTGSVAPFVGLFGTVWGIMESFFQIGVQQNSSLAVVAPGISEALFATAIGLFAAIPAVIAYNRFSHRVNGFEAKLQRFADRVHAQISRELERG</sequence>
<dbReference type="NCBIfam" id="TIGR02796">
    <property type="entry name" value="tolQ"/>
    <property type="match status" value="1"/>
</dbReference>
<organism evidence="11 12">
    <name type="scientific">Croceibacterium xixiisoli</name>
    <dbReference type="NCBI Taxonomy" id="1476466"/>
    <lineage>
        <taxon>Bacteria</taxon>
        <taxon>Pseudomonadati</taxon>
        <taxon>Pseudomonadota</taxon>
        <taxon>Alphaproteobacteria</taxon>
        <taxon>Sphingomonadales</taxon>
        <taxon>Erythrobacteraceae</taxon>
        <taxon>Croceibacterium</taxon>
    </lineage>
</organism>
<dbReference type="Proteomes" id="UP000469430">
    <property type="component" value="Unassembled WGS sequence"/>
</dbReference>
<evidence type="ECO:0000256" key="5">
    <source>
        <dbReference type="ARBA" id="ARBA00022989"/>
    </source>
</evidence>
<evidence type="ECO:0000256" key="7">
    <source>
        <dbReference type="ARBA" id="ARBA00023306"/>
    </source>
</evidence>
<dbReference type="GO" id="GO:0043213">
    <property type="term" value="P:bacteriocin transport"/>
    <property type="evidence" value="ECO:0007669"/>
    <property type="project" value="InterPro"/>
</dbReference>
<keyword evidence="4 9" id="KW-0812">Transmembrane</keyword>
<dbReference type="RefSeq" id="WP_161392283.1">
    <property type="nucleotide sequence ID" value="NZ_JBHSCP010000003.1"/>
</dbReference>
<comment type="subcellular location">
    <subcellularLocation>
        <location evidence="1">Cell membrane</location>
        <topology evidence="1">Multi-pass membrane protein</topology>
    </subcellularLocation>
    <subcellularLocation>
        <location evidence="8">Membrane</location>
        <topology evidence="8">Multi-pass membrane protein</topology>
    </subcellularLocation>
</comment>
<dbReference type="GO" id="GO:0051301">
    <property type="term" value="P:cell division"/>
    <property type="evidence" value="ECO:0007669"/>
    <property type="project" value="UniProtKB-KW"/>
</dbReference>
<dbReference type="PANTHER" id="PTHR30625">
    <property type="entry name" value="PROTEIN TOLQ"/>
    <property type="match status" value="1"/>
</dbReference>
<comment type="caution">
    <text evidence="11">The sequence shown here is derived from an EMBL/GenBank/DDBJ whole genome shotgun (WGS) entry which is preliminary data.</text>
</comment>
<keyword evidence="8" id="KW-0813">Transport</keyword>
<feature type="transmembrane region" description="Helical" evidence="9">
    <location>
        <begin position="31"/>
        <end position="54"/>
    </location>
</feature>
<evidence type="ECO:0000259" key="10">
    <source>
        <dbReference type="Pfam" id="PF01618"/>
    </source>
</evidence>
<dbReference type="Pfam" id="PF01618">
    <property type="entry name" value="MotA_ExbB"/>
    <property type="match status" value="1"/>
</dbReference>
<keyword evidence="7" id="KW-0131">Cell cycle</keyword>
<reference evidence="11 12" key="1">
    <citation type="submission" date="2019-12" db="EMBL/GenBank/DDBJ databases">
        <title>Genomic-based taxomic classification of the family Erythrobacteraceae.</title>
        <authorList>
            <person name="Xu L."/>
        </authorList>
    </citation>
    <scope>NUCLEOTIDE SEQUENCE [LARGE SCALE GENOMIC DNA]</scope>
    <source>
        <strain evidence="11 12">S36</strain>
    </source>
</reference>